<dbReference type="EMBL" id="FTOR01000004">
    <property type="protein sequence ID" value="SIT19079.1"/>
    <property type="molecule type" value="Genomic_DNA"/>
</dbReference>
<dbReference type="STRING" id="477680.SAMN05421788_104504"/>
<protein>
    <recommendedName>
        <fullName evidence="2">DUF4397 domain-containing protein</fullName>
    </recommendedName>
</protein>
<keyword evidence="4" id="KW-1185">Reference proteome</keyword>
<name>A0A1N7Q8K0_9BACT</name>
<evidence type="ECO:0000313" key="4">
    <source>
        <dbReference type="Proteomes" id="UP000186917"/>
    </source>
</evidence>
<accession>A0A1N7Q8K0</accession>
<evidence type="ECO:0000259" key="2">
    <source>
        <dbReference type="Pfam" id="PF14344"/>
    </source>
</evidence>
<feature type="domain" description="DUF4397" evidence="2">
    <location>
        <begin position="36"/>
        <end position="157"/>
    </location>
</feature>
<dbReference type="Pfam" id="PF14344">
    <property type="entry name" value="DUF4397"/>
    <property type="match status" value="1"/>
</dbReference>
<evidence type="ECO:0000256" key="1">
    <source>
        <dbReference type="SAM" id="SignalP"/>
    </source>
</evidence>
<dbReference type="Proteomes" id="UP000186917">
    <property type="component" value="Unassembled WGS sequence"/>
</dbReference>
<sequence>MTKRFAPLCTAIALAMSLLYVGCSSKSSTTTPPQTKILLVHAAAGGPDSIDILSYNGSSLATIAYNQPYLTSTGYLDASAGTYLLLVDTAKQLDDDYLTYQQISLSGGNGYSFFVYDSSATVTRTFLVNEDLTAPGADSSNVRFFHLSPDASRVDVAIGNDILYSSQGFYEISSSSLAFKKRLAGSTSITVYEAGTTNVLATLPEVVLKANTSYSIFISGFTITDGGKKPLSVRIIPHTYL</sequence>
<proteinExistence type="predicted"/>
<dbReference type="InterPro" id="IPR025510">
    <property type="entry name" value="DUF4397"/>
</dbReference>
<dbReference type="AlphaFoldDB" id="A0A1N7Q8K0"/>
<keyword evidence="1" id="KW-0732">Signal</keyword>
<feature type="chain" id="PRO_5012862634" description="DUF4397 domain-containing protein" evidence="1">
    <location>
        <begin position="27"/>
        <end position="241"/>
    </location>
</feature>
<feature type="signal peptide" evidence="1">
    <location>
        <begin position="1"/>
        <end position="26"/>
    </location>
</feature>
<evidence type="ECO:0000313" key="3">
    <source>
        <dbReference type="EMBL" id="SIT19079.1"/>
    </source>
</evidence>
<gene>
    <name evidence="3" type="ORF">SAMN05421788_104504</name>
</gene>
<organism evidence="3 4">
    <name type="scientific">Filimonas lacunae</name>
    <dbReference type="NCBI Taxonomy" id="477680"/>
    <lineage>
        <taxon>Bacteria</taxon>
        <taxon>Pseudomonadati</taxon>
        <taxon>Bacteroidota</taxon>
        <taxon>Chitinophagia</taxon>
        <taxon>Chitinophagales</taxon>
        <taxon>Chitinophagaceae</taxon>
        <taxon>Filimonas</taxon>
    </lineage>
</organism>
<reference evidence="4" key="1">
    <citation type="submission" date="2017-01" db="EMBL/GenBank/DDBJ databases">
        <authorList>
            <person name="Varghese N."/>
            <person name="Submissions S."/>
        </authorList>
    </citation>
    <scope>NUCLEOTIDE SEQUENCE [LARGE SCALE GENOMIC DNA]</scope>
    <source>
        <strain evidence="4">DSM 21054</strain>
    </source>
</reference>